<accession>A0A316EG56</accession>
<dbReference type="AlphaFoldDB" id="A0A316EG56"/>
<name>A0A316EG56_9ACTN</name>
<keyword evidence="4" id="KW-1185">Reference proteome</keyword>
<dbReference type="PANTHER" id="PTHR35585">
    <property type="entry name" value="HHE DOMAIN PROTEIN (AFU_ORTHOLOGUE AFUA_4G00730)"/>
    <property type="match status" value="1"/>
</dbReference>
<dbReference type="OrthoDB" id="5183396at2"/>
<dbReference type="Gene3D" id="1.20.120.520">
    <property type="entry name" value="nmb1532 protein domain like"/>
    <property type="match status" value="1"/>
</dbReference>
<organism evidence="3 4">
    <name type="scientific">Actinoplanes xinjiangensis</name>
    <dbReference type="NCBI Taxonomy" id="512350"/>
    <lineage>
        <taxon>Bacteria</taxon>
        <taxon>Bacillati</taxon>
        <taxon>Actinomycetota</taxon>
        <taxon>Actinomycetes</taxon>
        <taxon>Micromonosporales</taxon>
        <taxon>Micromonosporaceae</taxon>
        <taxon>Actinoplanes</taxon>
    </lineage>
</organism>
<feature type="compositionally biased region" description="Basic and acidic residues" evidence="1">
    <location>
        <begin position="162"/>
        <end position="177"/>
    </location>
</feature>
<sequence>MPDIVEIIKEQHRQVEDLLARAEKGDGDSAALMQEVARLLLPHSEAEEAFVYPAIRDLAAEAGDEVKDGVVEHHQVEEMLQNLLRGDAEDPGYDGTVAAITGELRHHVQEEEQDLLPILAERLDDAERDEMGRRFLEATTGADLPSGGDHETTRRELYQKAREQEIHGRSRMNKQELADAVGES</sequence>
<evidence type="ECO:0000313" key="4">
    <source>
        <dbReference type="Proteomes" id="UP000245697"/>
    </source>
</evidence>
<evidence type="ECO:0000256" key="1">
    <source>
        <dbReference type="SAM" id="MobiDB-lite"/>
    </source>
</evidence>
<evidence type="ECO:0000259" key="2">
    <source>
        <dbReference type="Pfam" id="PF01814"/>
    </source>
</evidence>
<dbReference type="Pfam" id="PF01814">
    <property type="entry name" value="Hemerythrin"/>
    <property type="match status" value="1"/>
</dbReference>
<dbReference type="Proteomes" id="UP000245697">
    <property type="component" value="Unassembled WGS sequence"/>
</dbReference>
<dbReference type="RefSeq" id="WP_109602848.1">
    <property type="nucleotide sequence ID" value="NZ_BONA01000106.1"/>
</dbReference>
<dbReference type="PANTHER" id="PTHR35585:SF1">
    <property type="entry name" value="HHE DOMAIN PROTEIN (AFU_ORTHOLOGUE AFUA_4G00730)"/>
    <property type="match status" value="1"/>
</dbReference>
<feature type="domain" description="Hemerythrin-like" evidence="2">
    <location>
        <begin position="3"/>
        <end position="119"/>
    </location>
</feature>
<protein>
    <submittedName>
        <fullName evidence="3">Rho termination factor-like protein</fullName>
    </submittedName>
</protein>
<feature type="region of interest" description="Disordered" evidence="1">
    <location>
        <begin position="162"/>
        <end position="184"/>
    </location>
</feature>
<comment type="caution">
    <text evidence="3">The sequence shown here is derived from an EMBL/GenBank/DDBJ whole genome shotgun (WGS) entry which is preliminary data.</text>
</comment>
<proteinExistence type="predicted"/>
<reference evidence="3 4" key="1">
    <citation type="submission" date="2018-05" db="EMBL/GenBank/DDBJ databases">
        <title>Genomic Encyclopedia of Archaeal and Bacterial Type Strains, Phase II (KMG-II): from individual species to whole genera.</title>
        <authorList>
            <person name="Goeker M."/>
        </authorList>
    </citation>
    <scope>NUCLEOTIDE SEQUENCE [LARGE SCALE GENOMIC DNA]</scope>
    <source>
        <strain evidence="3 4">DSM 45184</strain>
    </source>
</reference>
<dbReference type="EMBL" id="QGGR01000043">
    <property type="protein sequence ID" value="PWK29791.1"/>
    <property type="molecule type" value="Genomic_DNA"/>
</dbReference>
<dbReference type="InterPro" id="IPR012312">
    <property type="entry name" value="Hemerythrin-like"/>
</dbReference>
<evidence type="ECO:0000313" key="3">
    <source>
        <dbReference type="EMBL" id="PWK29791.1"/>
    </source>
</evidence>
<gene>
    <name evidence="3" type="ORF">BC793_14314</name>
</gene>